<comment type="caution">
    <text evidence="2">The sequence shown here is derived from an EMBL/GenBank/DDBJ whole genome shotgun (WGS) entry which is preliminary data.</text>
</comment>
<dbReference type="PIRSF" id="PIRSF028103">
    <property type="entry name" value="GcvR"/>
    <property type="match status" value="1"/>
</dbReference>
<dbReference type="InterPro" id="IPR045865">
    <property type="entry name" value="ACT-like_dom_sf"/>
</dbReference>
<evidence type="ECO:0000259" key="1">
    <source>
        <dbReference type="PROSITE" id="PS51671"/>
    </source>
</evidence>
<protein>
    <submittedName>
        <fullName evidence="2">Amino acid-binding protein</fullName>
    </submittedName>
</protein>
<dbReference type="Pfam" id="PF13740">
    <property type="entry name" value="ACT_6"/>
    <property type="match status" value="2"/>
</dbReference>
<dbReference type="AlphaFoldDB" id="A0A932CLP7"/>
<dbReference type="Gene3D" id="3.30.70.260">
    <property type="match status" value="2"/>
</dbReference>
<dbReference type="SUPFAM" id="SSF55021">
    <property type="entry name" value="ACT-like"/>
    <property type="match status" value="2"/>
</dbReference>
<feature type="domain" description="ACT" evidence="1">
    <location>
        <begin position="6"/>
        <end position="89"/>
    </location>
</feature>
<dbReference type="PANTHER" id="PTHR34875">
    <property type="entry name" value="UPF0237 PROTEIN MJ1558"/>
    <property type="match status" value="1"/>
</dbReference>
<dbReference type="GO" id="GO:0006355">
    <property type="term" value="P:regulation of DNA-templated transcription"/>
    <property type="evidence" value="ECO:0007669"/>
    <property type="project" value="InterPro"/>
</dbReference>
<evidence type="ECO:0000313" key="3">
    <source>
        <dbReference type="Proteomes" id="UP000769766"/>
    </source>
</evidence>
<evidence type="ECO:0000313" key="2">
    <source>
        <dbReference type="EMBL" id="MBI2875484.1"/>
    </source>
</evidence>
<dbReference type="InterPro" id="IPR002912">
    <property type="entry name" value="ACT_dom"/>
</dbReference>
<proteinExistence type="predicted"/>
<dbReference type="Proteomes" id="UP000769766">
    <property type="component" value="Unassembled WGS sequence"/>
</dbReference>
<dbReference type="PROSITE" id="PS51671">
    <property type="entry name" value="ACT"/>
    <property type="match status" value="2"/>
</dbReference>
<dbReference type="InterPro" id="IPR016867">
    <property type="entry name" value="GcvR"/>
</dbReference>
<dbReference type="EMBL" id="JACPRF010000035">
    <property type="protein sequence ID" value="MBI2875484.1"/>
    <property type="molecule type" value="Genomic_DNA"/>
</dbReference>
<feature type="domain" description="ACT" evidence="1">
    <location>
        <begin position="97"/>
        <end position="178"/>
    </location>
</feature>
<accession>A0A932CLP7</accession>
<name>A0A932CLP7_UNCTE</name>
<sequence length="181" mass="20123">MSKSFVLSAIGKDRPGIVAAVTRILYECHCNIEDSSMTILKGEFAMILIVSAPESLSLSELQERFHEVERSMGLFVFLKELEEIERVPQLSLGSPYMLSVLGADKPGIVYRVTQAMASCDINITDLNTKTLESGEVPVYVMMLEIEVPPEVSPEMLDAELKRLEEELSIDITCNPINSIKL</sequence>
<dbReference type="InterPro" id="IPR050990">
    <property type="entry name" value="UPF0237/GcvR_regulator"/>
</dbReference>
<organism evidence="2 3">
    <name type="scientific">Tectimicrobiota bacterium</name>
    <dbReference type="NCBI Taxonomy" id="2528274"/>
    <lineage>
        <taxon>Bacteria</taxon>
        <taxon>Pseudomonadati</taxon>
        <taxon>Nitrospinota/Tectimicrobiota group</taxon>
        <taxon>Candidatus Tectimicrobiota</taxon>
    </lineage>
</organism>
<dbReference type="PANTHER" id="PTHR34875:SF6">
    <property type="entry name" value="UPF0237 PROTEIN MJ1558"/>
    <property type="match status" value="1"/>
</dbReference>
<reference evidence="2" key="1">
    <citation type="submission" date="2020-07" db="EMBL/GenBank/DDBJ databases">
        <title>Huge and variable diversity of episymbiotic CPR bacteria and DPANN archaea in groundwater ecosystems.</title>
        <authorList>
            <person name="He C.Y."/>
            <person name="Keren R."/>
            <person name="Whittaker M."/>
            <person name="Farag I.F."/>
            <person name="Doudna J."/>
            <person name="Cate J.H.D."/>
            <person name="Banfield J.F."/>
        </authorList>
    </citation>
    <scope>NUCLEOTIDE SEQUENCE</scope>
    <source>
        <strain evidence="2">NC_groundwater_672_Ag_B-0.1um_62_36</strain>
    </source>
</reference>
<gene>
    <name evidence="2" type="ORF">HYY20_01225</name>
</gene>